<feature type="transmembrane region" description="Helical" evidence="1">
    <location>
        <begin position="97"/>
        <end position="119"/>
    </location>
</feature>
<keyword evidence="1" id="KW-0472">Membrane</keyword>
<keyword evidence="1" id="KW-0812">Transmembrane</keyword>
<proteinExistence type="predicted"/>
<reference evidence="2" key="1">
    <citation type="journal article" date="2013" name="J. Plant Res.">
        <title>Effect of fungi and light on seed germination of three Opuntia species from semiarid lands of central Mexico.</title>
        <authorList>
            <person name="Delgado-Sanchez P."/>
            <person name="Jimenez-Bremont J.F."/>
            <person name="Guerrero-Gonzalez Mde L."/>
            <person name="Flores J."/>
        </authorList>
    </citation>
    <scope>NUCLEOTIDE SEQUENCE</scope>
    <source>
        <tissue evidence="2">Cladode</tissue>
    </source>
</reference>
<dbReference type="AlphaFoldDB" id="A0A7C9CFC6"/>
<accession>A0A7C9CFC6</accession>
<sequence>METDHMKLMVDNLRLSSSSYRLVFKLQALSTHDSALHNCTIFNSVLKHDDQNGSKMLQSYMLAFLSHLSFVSSPQCSFFFLSAGCTSAWVVDDGSSFFSLLIEPLLCSLGSFSVWFVFLSGDSLVLRSSLTNLPF</sequence>
<name>A0A7C9CFC6_OPUST</name>
<protein>
    <submittedName>
        <fullName evidence="2">Uncharacterized protein</fullName>
    </submittedName>
</protein>
<evidence type="ECO:0000256" key="1">
    <source>
        <dbReference type="SAM" id="Phobius"/>
    </source>
</evidence>
<reference evidence="2" key="2">
    <citation type="submission" date="2020-07" db="EMBL/GenBank/DDBJ databases">
        <authorList>
            <person name="Vera ALvarez R."/>
            <person name="Arias-Moreno D.M."/>
            <person name="Jimenez-Jacinto V."/>
            <person name="Jimenez-Bremont J.F."/>
            <person name="Swaminathan K."/>
            <person name="Moose S.P."/>
            <person name="Guerrero-Gonzalez M.L."/>
            <person name="Marino-Ramirez L."/>
            <person name="Landsman D."/>
            <person name="Rodriguez-Kessler M."/>
            <person name="Delgado-Sanchez P."/>
        </authorList>
    </citation>
    <scope>NUCLEOTIDE SEQUENCE</scope>
    <source>
        <tissue evidence="2">Cladode</tissue>
    </source>
</reference>
<feature type="transmembrane region" description="Helical" evidence="1">
    <location>
        <begin position="64"/>
        <end position="91"/>
    </location>
</feature>
<keyword evidence="1" id="KW-1133">Transmembrane helix</keyword>
<dbReference type="EMBL" id="GISG01001461">
    <property type="protein sequence ID" value="MBA4614185.1"/>
    <property type="molecule type" value="Transcribed_RNA"/>
</dbReference>
<organism evidence="2">
    <name type="scientific">Opuntia streptacantha</name>
    <name type="common">Prickly pear cactus</name>
    <name type="synonym">Opuntia cardona</name>
    <dbReference type="NCBI Taxonomy" id="393608"/>
    <lineage>
        <taxon>Eukaryota</taxon>
        <taxon>Viridiplantae</taxon>
        <taxon>Streptophyta</taxon>
        <taxon>Embryophyta</taxon>
        <taxon>Tracheophyta</taxon>
        <taxon>Spermatophyta</taxon>
        <taxon>Magnoliopsida</taxon>
        <taxon>eudicotyledons</taxon>
        <taxon>Gunneridae</taxon>
        <taxon>Pentapetalae</taxon>
        <taxon>Caryophyllales</taxon>
        <taxon>Cactineae</taxon>
        <taxon>Cactaceae</taxon>
        <taxon>Opuntioideae</taxon>
        <taxon>Opuntia</taxon>
    </lineage>
</organism>
<dbReference type="EMBL" id="GISG01001459">
    <property type="protein sequence ID" value="MBA4614183.1"/>
    <property type="molecule type" value="Transcribed_RNA"/>
</dbReference>
<evidence type="ECO:0000313" key="2">
    <source>
        <dbReference type="EMBL" id="MBA4614185.1"/>
    </source>
</evidence>